<protein>
    <recommendedName>
        <fullName evidence="5">5-formyltetrahydrofolate cyclo-ligase</fullName>
    </recommendedName>
</protein>
<dbReference type="AlphaFoldDB" id="A0A0F9M934"/>
<gene>
    <name evidence="4" type="ORF">LCGC14_1102400</name>
</gene>
<comment type="caution">
    <text evidence="4">The sequence shown here is derived from an EMBL/GenBank/DDBJ whole genome shotgun (WGS) entry which is preliminary data.</text>
</comment>
<keyword evidence="3" id="KW-0067">ATP-binding</keyword>
<dbReference type="GO" id="GO:0035999">
    <property type="term" value="P:tetrahydrofolate interconversion"/>
    <property type="evidence" value="ECO:0007669"/>
    <property type="project" value="TreeGrafter"/>
</dbReference>
<dbReference type="GO" id="GO:0005524">
    <property type="term" value="F:ATP binding"/>
    <property type="evidence" value="ECO:0007669"/>
    <property type="project" value="UniProtKB-KW"/>
</dbReference>
<evidence type="ECO:0000256" key="2">
    <source>
        <dbReference type="ARBA" id="ARBA00022741"/>
    </source>
</evidence>
<comment type="similarity">
    <text evidence="1">Belongs to the 5-formyltetrahydrofolate cyclo-ligase family.</text>
</comment>
<sequence>MIKKVLRALYKSRRKAISSDNLSDGSLAIANSLLKLPIWHLDYFHLFLPISHQTEIDTHFVLSMLQGRDKNVVIPKMVNGNDLKHYLLTDATKFRLNKWQIPEPIDGIELGVDTIEVVFIPLLAFDLKGNRVGYGKGFYDKFLSKCRKDVVKIGLSLFEAETIIDDISLDDVALDYCITPNTIYSFSVRDT</sequence>
<reference evidence="4" key="1">
    <citation type="journal article" date="2015" name="Nature">
        <title>Complex archaea that bridge the gap between prokaryotes and eukaryotes.</title>
        <authorList>
            <person name="Spang A."/>
            <person name="Saw J.H."/>
            <person name="Jorgensen S.L."/>
            <person name="Zaremba-Niedzwiedzka K."/>
            <person name="Martijn J."/>
            <person name="Lind A.E."/>
            <person name="van Eijk R."/>
            <person name="Schleper C."/>
            <person name="Guy L."/>
            <person name="Ettema T.J."/>
        </authorList>
    </citation>
    <scope>NUCLEOTIDE SEQUENCE</scope>
</reference>
<dbReference type="InterPro" id="IPR024185">
    <property type="entry name" value="FTHF_cligase-like_sf"/>
</dbReference>
<dbReference type="Gene3D" id="3.40.50.10420">
    <property type="entry name" value="NagB/RpiA/CoA transferase-like"/>
    <property type="match status" value="1"/>
</dbReference>
<evidence type="ECO:0000256" key="1">
    <source>
        <dbReference type="ARBA" id="ARBA00010638"/>
    </source>
</evidence>
<dbReference type="InterPro" id="IPR002698">
    <property type="entry name" value="FTHF_cligase"/>
</dbReference>
<organism evidence="4">
    <name type="scientific">marine sediment metagenome</name>
    <dbReference type="NCBI Taxonomy" id="412755"/>
    <lineage>
        <taxon>unclassified sequences</taxon>
        <taxon>metagenomes</taxon>
        <taxon>ecological metagenomes</taxon>
    </lineage>
</organism>
<evidence type="ECO:0000313" key="4">
    <source>
        <dbReference type="EMBL" id="KKN03965.1"/>
    </source>
</evidence>
<dbReference type="PANTHER" id="PTHR23407">
    <property type="entry name" value="ATPASE INHIBITOR/5-FORMYLTETRAHYDROFOLATE CYCLO-LIGASE"/>
    <property type="match status" value="1"/>
</dbReference>
<proteinExistence type="inferred from homology"/>
<evidence type="ECO:0008006" key="5">
    <source>
        <dbReference type="Google" id="ProtNLM"/>
    </source>
</evidence>
<dbReference type="PIRSF" id="PIRSF006806">
    <property type="entry name" value="FTHF_cligase"/>
    <property type="match status" value="1"/>
</dbReference>
<dbReference type="GO" id="GO:0030272">
    <property type="term" value="F:5-formyltetrahydrofolate cyclo-ligase activity"/>
    <property type="evidence" value="ECO:0007669"/>
    <property type="project" value="TreeGrafter"/>
</dbReference>
<name>A0A0F9M934_9ZZZZ</name>
<dbReference type="PANTHER" id="PTHR23407:SF1">
    <property type="entry name" value="5-FORMYLTETRAHYDROFOLATE CYCLO-LIGASE"/>
    <property type="match status" value="1"/>
</dbReference>
<dbReference type="EMBL" id="LAZR01004976">
    <property type="protein sequence ID" value="KKN03965.1"/>
    <property type="molecule type" value="Genomic_DNA"/>
</dbReference>
<dbReference type="Pfam" id="PF01812">
    <property type="entry name" value="5-FTHF_cyc-lig"/>
    <property type="match status" value="1"/>
</dbReference>
<keyword evidence="2" id="KW-0547">Nucleotide-binding</keyword>
<evidence type="ECO:0000256" key="3">
    <source>
        <dbReference type="ARBA" id="ARBA00022840"/>
    </source>
</evidence>
<accession>A0A0F9M934</accession>
<dbReference type="InterPro" id="IPR037171">
    <property type="entry name" value="NagB/RpiA_transferase-like"/>
</dbReference>
<dbReference type="GO" id="GO:0009396">
    <property type="term" value="P:folic acid-containing compound biosynthetic process"/>
    <property type="evidence" value="ECO:0007669"/>
    <property type="project" value="TreeGrafter"/>
</dbReference>
<dbReference type="NCBIfam" id="TIGR02727">
    <property type="entry name" value="MTHFS_bact"/>
    <property type="match status" value="1"/>
</dbReference>
<dbReference type="SUPFAM" id="SSF100950">
    <property type="entry name" value="NagB/RpiA/CoA transferase-like"/>
    <property type="match status" value="1"/>
</dbReference>